<evidence type="ECO:0000256" key="1">
    <source>
        <dbReference type="SAM" id="Phobius"/>
    </source>
</evidence>
<dbReference type="AlphaFoldDB" id="E4YPM1"/>
<evidence type="ECO:0000313" key="2">
    <source>
        <dbReference type="EMBL" id="CBY37417.1"/>
    </source>
</evidence>
<feature type="transmembrane region" description="Helical" evidence="1">
    <location>
        <begin position="140"/>
        <end position="161"/>
    </location>
</feature>
<keyword evidence="1" id="KW-0472">Membrane</keyword>
<feature type="transmembrane region" description="Helical" evidence="1">
    <location>
        <begin position="7"/>
        <end position="24"/>
    </location>
</feature>
<dbReference type="Proteomes" id="UP000011014">
    <property type="component" value="Unassembled WGS sequence"/>
</dbReference>
<feature type="transmembrane region" description="Helical" evidence="1">
    <location>
        <begin position="62"/>
        <end position="85"/>
    </location>
</feature>
<accession>E4YPM1</accession>
<protein>
    <submittedName>
        <fullName evidence="2">Uncharacterized protein</fullName>
    </submittedName>
</protein>
<dbReference type="EMBL" id="FN654971">
    <property type="protein sequence ID" value="CBY37417.1"/>
    <property type="molecule type" value="Genomic_DNA"/>
</dbReference>
<name>E4YPM1_OIKDI</name>
<keyword evidence="1" id="KW-0812">Transmembrane</keyword>
<sequence length="259" mass="29480">MSELQKMIFLNAFWLALVASFGSYKSIELLRSSSIKLNSTELDAEITVTFSDERINLNFRTLYLKCLVLVLLLSFCMSTYWLLYFLNPAQKIKSKTFISIMITTNGIASLNLLHGFIVLIGDKSTKPMNTMSQEDQTTFVMLFIVSVLAFSSNLFFAKLGFQIQTHPRPSPIPEEERALYWLLRQHQETQRAAAAERDSPVPGVSDDPPKILHRNVASELQFAEYKQGRRVFDNALYFSMNGFSLQVLSVTNCTLSLDF</sequence>
<reference evidence="2" key="1">
    <citation type="journal article" date="2010" name="Science">
        <title>Plasticity of animal genome architecture unmasked by rapid evolution of a pelagic tunicate.</title>
        <authorList>
            <person name="Denoeud F."/>
            <person name="Henriet S."/>
            <person name="Mungpakdee S."/>
            <person name="Aury J.M."/>
            <person name="Da Silva C."/>
            <person name="Brinkmann H."/>
            <person name="Mikhaleva J."/>
            <person name="Olsen L.C."/>
            <person name="Jubin C."/>
            <person name="Canestro C."/>
            <person name="Bouquet J.M."/>
            <person name="Danks G."/>
            <person name="Poulain J."/>
            <person name="Campsteijn C."/>
            <person name="Adamski M."/>
            <person name="Cross I."/>
            <person name="Yadetie F."/>
            <person name="Muffato M."/>
            <person name="Louis A."/>
            <person name="Butcher S."/>
            <person name="Tsagkogeorga G."/>
            <person name="Konrad A."/>
            <person name="Singh S."/>
            <person name="Jensen M.F."/>
            <person name="Cong E.H."/>
            <person name="Eikeseth-Otteraa H."/>
            <person name="Noel B."/>
            <person name="Anthouard V."/>
            <person name="Porcel B.M."/>
            <person name="Kachouri-Lafond R."/>
            <person name="Nishino A."/>
            <person name="Ugolini M."/>
            <person name="Chourrout P."/>
            <person name="Nishida H."/>
            <person name="Aasland R."/>
            <person name="Huzurbazar S."/>
            <person name="Westhof E."/>
            <person name="Delsuc F."/>
            <person name="Lehrach H."/>
            <person name="Reinhardt R."/>
            <person name="Weissenbach J."/>
            <person name="Roy S.W."/>
            <person name="Artiguenave F."/>
            <person name="Postlethwait J.H."/>
            <person name="Manak J.R."/>
            <person name="Thompson E.M."/>
            <person name="Jaillon O."/>
            <person name="Du Pasquier L."/>
            <person name="Boudinot P."/>
            <person name="Liberles D.A."/>
            <person name="Volff J.N."/>
            <person name="Philippe H."/>
            <person name="Lenhard B."/>
            <person name="Roest Crollius H."/>
            <person name="Wincker P."/>
            <person name="Chourrout D."/>
        </authorList>
    </citation>
    <scope>NUCLEOTIDE SEQUENCE [LARGE SCALE GENOMIC DNA]</scope>
</reference>
<organism evidence="2">
    <name type="scientific">Oikopleura dioica</name>
    <name type="common">Tunicate</name>
    <dbReference type="NCBI Taxonomy" id="34765"/>
    <lineage>
        <taxon>Eukaryota</taxon>
        <taxon>Metazoa</taxon>
        <taxon>Chordata</taxon>
        <taxon>Tunicata</taxon>
        <taxon>Appendicularia</taxon>
        <taxon>Copelata</taxon>
        <taxon>Oikopleuridae</taxon>
        <taxon>Oikopleura</taxon>
    </lineage>
</organism>
<proteinExistence type="predicted"/>
<keyword evidence="1" id="KW-1133">Transmembrane helix</keyword>
<feature type="transmembrane region" description="Helical" evidence="1">
    <location>
        <begin position="97"/>
        <end position="120"/>
    </location>
</feature>
<gene>
    <name evidence="2" type="ORF">GSOID_T00030525001</name>
</gene>